<evidence type="ECO:0000256" key="3">
    <source>
        <dbReference type="ARBA" id="ARBA00022452"/>
    </source>
</evidence>
<dbReference type="GO" id="GO:0009279">
    <property type="term" value="C:cell outer membrane"/>
    <property type="evidence" value="ECO:0007669"/>
    <property type="project" value="UniProtKB-SubCell"/>
</dbReference>
<evidence type="ECO:0000259" key="8">
    <source>
        <dbReference type="Pfam" id="PF25183"/>
    </source>
</evidence>
<comment type="subcellular location">
    <subcellularLocation>
        <location evidence="1">Cell outer membrane</location>
        <topology evidence="1">Multi-pass membrane protein</topology>
    </subcellularLocation>
</comment>
<dbReference type="Proteomes" id="UP000294830">
    <property type="component" value="Unassembled WGS sequence"/>
</dbReference>
<dbReference type="PANTHER" id="PTHR30069:SF46">
    <property type="entry name" value="OAR PROTEIN"/>
    <property type="match status" value="1"/>
</dbReference>
<keyword evidence="3" id="KW-1134">Transmembrane beta strand</keyword>
<keyword evidence="2" id="KW-0813">Transport</keyword>
<dbReference type="InterPro" id="IPR039426">
    <property type="entry name" value="TonB-dep_rcpt-like"/>
</dbReference>
<feature type="signal peptide" evidence="7">
    <location>
        <begin position="1"/>
        <end position="23"/>
    </location>
</feature>
<keyword evidence="9" id="KW-0378">Hydrolase</keyword>
<dbReference type="AlphaFoldDB" id="A0A4R2E644"/>
<dbReference type="EMBL" id="SLWB01000014">
    <property type="protein sequence ID" value="TCN63918.1"/>
    <property type="molecule type" value="Genomic_DNA"/>
</dbReference>
<keyword evidence="9" id="KW-0121">Carboxypeptidase</keyword>
<feature type="domain" description="TonB-dependent transporter Oar-like beta-barrel" evidence="8">
    <location>
        <begin position="237"/>
        <end position="1016"/>
    </location>
</feature>
<keyword evidence="10" id="KW-1185">Reference proteome</keyword>
<gene>
    <name evidence="9" type="ORF">CLV25_11473</name>
</gene>
<keyword evidence="7" id="KW-0732">Signal</keyword>
<accession>A0A4R2E644</accession>
<dbReference type="PANTHER" id="PTHR30069">
    <property type="entry name" value="TONB-DEPENDENT OUTER MEMBRANE RECEPTOR"/>
    <property type="match status" value="1"/>
</dbReference>
<keyword evidence="6" id="KW-0998">Cell outer membrane</keyword>
<dbReference type="GO" id="GO:0015344">
    <property type="term" value="F:siderophore uptake transmembrane transporter activity"/>
    <property type="evidence" value="ECO:0007669"/>
    <property type="project" value="TreeGrafter"/>
</dbReference>
<protein>
    <submittedName>
        <fullName evidence="9">Carboxypeptidase family protein</fullName>
    </submittedName>
</protein>
<dbReference type="Pfam" id="PF13620">
    <property type="entry name" value="CarboxypepD_reg"/>
    <property type="match status" value="1"/>
</dbReference>
<dbReference type="InterPro" id="IPR057601">
    <property type="entry name" value="Oar-like_b-barrel"/>
</dbReference>
<dbReference type="InterPro" id="IPR036942">
    <property type="entry name" value="Beta-barrel_TonB_sf"/>
</dbReference>
<evidence type="ECO:0000256" key="1">
    <source>
        <dbReference type="ARBA" id="ARBA00004571"/>
    </source>
</evidence>
<dbReference type="Gene3D" id="2.40.170.20">
    <property type="entry name" value="TonB-dependent receptor, beta-barrel domain"/>
    <property type="match status" value="1"/>
</dbReference>
<dbReference type="SUPFAM" id="SSF49464">
    <property type="entry name" value="Carboxypeptidase regulatory domain-like"/>
    <property type="match status" value="1"/>
</dbReference>
<evidence type="ECO:0000256" key="6">
    <source>
        <dbReference type="ARBA" id="ARBA00023237"/>
    </source>
</evidence>
<dbReference type="GO" id="GO:0004180">
    <property type="term" value="F:carboxypeptidase activity"/>
    <property type="evidence" value="ECO:0007669"/>
    <property type="project" value="UniProtKB-KW"/>
</dbReference>
<dbReference type="InterPro" id="IPR008969">
    <property type="entry name" value="CarboxyPept-like_regulatory"/>
</dbReference>
<keyword evidence="9" id="KW-0645">Protease</keyword>
<dbReference type="Gene3D" id="2.60.40.1120">
    <property type="entry name" value="Carboxypeptidase-like, regulatory domain"/>
    <property type="match status" value="1"/>
</dbReference>
<keyword evidence="4" id="KW-0812">Transmembrane</keyword>
<dbReference type="RefSeq" id="WP_131840069.1">
    <property type="nucleotide sequence ID" value="NZ_SLWB01000014.1"/>
</dbReference>
<dbReference type="OrthoDB" id="9768147at2"/>
<evidence type="ECO:0000256" key="7">
    <source>
        <dbReference type="SAM" id="SignalP"/>
    </source>
</evidence>
<evidence type="ECO:0000313" key="10">
    <source>
        <dbReference type="Proteomes" id="UP000294830"/>
    </source>
</evidence>
<comment type="caution">
    <text evidence="9">The sequence shown here is derived from an EMBL/GenBank/DDBJ whole genome shotgun (WGS) entry which is preliminary data.</text>
</comment>
<name>A0A4R2E644_9BACT</name>
<keyword evidence="5" id="KW-0472">Membrane</keyword>
<proteinExistence type="predicted"/>
<evidence type="ECO:0000313" key="9">
    <source>
        <dbReference type="EMBL" id="TCN63918.1"/>
    </source>
</evidence>
<sequence>MRITLKRAFLTLAVALVCSLAFGQVTTSSTSGRVVDDKNAPLPGATVQLTHEPSGTQYGTVTDAKGTFRIPNMRVGGPYKAEIRMIGFQTAVYSDIVLQLGQNYVLNSSLKEATLELKEVVIQAGRNPILNSQRTGAATAVSNREITTLPSISRSVNDFTRLVPQANGNSFAGRDGRYNTIKIDGADFNNSFGLSSKNLPGGDAQPISLDAIEEVSVNIAPYDVRQSNFTGASINAVTRSGDNEYKGSAYLYYRDKSFNGKHVGDYTLNLTKSTTTTTGARVGGPIVKNKLFFFVNAENEKSSFPGTIWRPSSSTLAADPAKYISRTTEEDLDIMRNYLIGTHGYNPGSYKNFDNFESKNNKFLVRLDWNINKSHKFTVRFNTVKSTNDQEVNATSAPNPRSTYGRISEKSMAFTGANYNFENTVNSLSAELNSVFGSKMANKFIVTYTKIRDKRDSDSDIFPFVDIYKEGTPYMSFGYELFTYDNDVKNNVFTLADNFNFYLGKHTLTAGFSYDYLYFGNSYKRYGTSYYRYASMDDFMTNKAPTAFGLTYPYEGAGDGYAELKFGYGSVYLQDEIQVLDNLKITAGLRVERPFYLKDPLPNSAIAALNFGGQKIDVGQWPEAKIQWSPRIGFNYDVLSDRTVQVRGGTGLFTGRLPFVWFTNQPTNSGTLQNTVEITDAATLATLLFNKDPFYYKSKFPSSPSTTAPGSMAVVSPDFKMPQVWRSNLATDIKIPFQDFVFTGEFIYTKDVNAVVQYNVNQKAYSGNLVGPDQRPIFPKAATNADKRYVSSVSTAMQLENASKGYSYSLTAMLTKPYSNGLSGSIAYTYSMAKDLSANPGSTASSAWQSNPAVYGQNNPGLSYSQFTVPHRVVGSISYRIEYLRHLATTVSLLYEGSSMGRLSYIYSTDINNDGNTADLMYIPKDATEITFTDIKSNGAVLFTAAQQNDAFWKFVNQDDYLKNHKGQYAERYGAVMPWYNRFDFKLLQDVFTNIGKRRHSLQVSLDLLNVGNLINKDWGVRQTQSIGSYDFTLLKSTVGTDNKPTFQMNTITVDGKPQLPTSTYKDVRSTSSTWGALIGVRYTF</sequence>
<dbReference type="GO" id="GO:0044718">
    <property type="term" value="P:siderophore transmembrane transport"/>
    <property type="evidence" value="ECO:0007669"/>
    <property type="project" value="TreeGrafter"/>
</dbReference>
<dbReference type="Pfam" id="PF25183">
    <property type="entry name" value="OMP_b-brl_4"/>
    <property type="match status" value="1"/>
</dbReference>
<dbReference type="SUPFAM" id="SSF56935">
    <property type="entry name" value="Porins"/>
    <property type="match status" value="1"/>
</dbReference>
<reference evidence="9 10" key="1">
    <citation type="submission" date="2019-03" db="EMBL/GenBank/DDBJ databases">
        <title>Genomic Encyclopedia of Archaeal and Bacterial Type Strains, Phase II (KMG-II): from individual species to whole genera.</title>
        <authorList>
            <person name="Goeker M."/>
        </authorList>
    </citation>
    <scope>NUCLEOTIDE SEQUENCE [LARGE SCALE GENOMIC DNA]</scope>
    <source>
        <strain evidence="9 10">RL-C</strain>
    </source>
</reference>
<evidence type="ECO:0000256" key="5">
    <source>
        <dbReference type="ARBA" id="ARBA00023136"/>
    </source>
</evidence>
<evidence type="ECO:0000256" key="2">
    <source>
        <dbReference type="ARBA" id="ARBA00022448"/>
    </source>
</evidence>
<feature type="chain" id="PRO_5020471191" evidence="7">
    <location>
        <begin position="24"/>
        <end position="1085"/>
    </location>
</feature>
<organism evidence="9 10">
    <name type="scientific">Acetobacteroides hydrogenigenes</name>
    <dbReference type="NCBI Taxonomy" id="979970"/>
    <lineage>
        <taxon>Bacteria</taxon>
        <taxon>Pseudomonadati</taxon>
        <taxon>Bacteroidota</taxon>
        <taxon>Bacteroidia</taxon>
        <taxon>Bacteroidales</taxon>
        <taxon>Rikenellaceae</taxon>
        <taxon>Acetobacteroides</taxon>
    </lineage>
</organism>
<evidence type="ECO:0000256" key="4">
    <source>
        <dbReference type="ARBA" id="ARBA00022692"/>
    </source>
</evidence>